<name>A0A392TML1_9FABA</name>
<evidence type="ECO:0000313" key="2">
    <source>
        <dbReference type="EMBL" id="MCI62383.1"/>
    </source>
</evidence>
<protein>
    <submittedName>
        <fullName evidence="2">Uncharacterized protein</fullName>
    </submittedName>
</protein>
<dbReference type="AlphaFoldDB" id="A0A392TML1"/>
<feature type="non-terminal residue" evidence="2">
    <location>
        <position position="1"/>
    </location>
</feature>
<organism evidence="2 3">
    <name type="scientific">Trifolium medium</name>
    <dbReference type="NCBI Taxonomy" id="97028"/>
    <lineage>
        <taxon>Eukaryota</taxon>
        <taxon>Viridiplantae</taxon>
        <taxon>Streptophyta</taxon>
        <taxon>Embryophyta</taxon>
        <taxon>Tracheophyta</taxon>
        <taxon>Spermatophyta</taxon>
        <taxon>Magnoliopsida</taxon>
        <taxon>eudicotyledons</taxon>
        <taxon>Gunneridae</taxon>
        <taxon>Pentapetalae</taxon>
        <taxon>rosids</taxon>
        <taxon>fabids</taxon>
        <taxon>Fabales</taxon>
        <taxon>Fabaceae</taxon>
        <taxon>Papilionoideae</taxon>
        <taxon>50 kb inversion clade</taxon>
        <taxon>NPAAA clade</taxon>
        <taxon>Hologalegina</taxon>
        <taxon>IRL clade</taxon>
        <taxon>Trifolieae</taxon>
        <taxon>Trifolium</taxon>
    </lineage>
</organism>
<accession>A0A392TML1</accession>
<evidence type="ECO:0000313" key="3">
    <source>
        <dbReference type="Proteomes" id="UP000265520"/>
    </source>
</evidence>
<evidence type="ECO:0000256" key="1">
    <source>
        <dbReference type="SAM" id="MobiDB-lite"/>
    </source>
</evidence>
<feature type="compositionally biased region" description="Basic and acidic residues" evidence="1">
    <location>
        <begin position="1"/>
        <end position="30"/>
    </location>
</feature>
<feature type="region of interest" description="Disordered" evidence="1">
    <location>
        <begin position="1"/>
        <end position="39"/>
    </location>
</feature>
<reference evidence="2 3" key="1">
    <citation type="journal article" date="2018" name="Front. Plant Sci.">
        <title>Red Clover (Trifolium pratense) and Zigzag Clover (T. medium) - A Picture of Genomic Similarities and Differences.</title>
        <authorList>
            <person name="Dluhosova J."/>
            <person name="Istvanek J."/>
            <person name="Nedelnik J."/>
            <person name="Repkova J."/>
        </authorList>
    </citation>
    <scope>NUCLEOTIDE SEQUENCE [LARGE SCALE GENOMIC DNA]</scope>
    <source>
        <strain evidence="3">cv. 10/8</strain>
        <tissue evidence="2">Leaf</tissue>
    </source>
</reference>
<proteinExistence type="predicted"/>
<dbReference type="Proteomes" id="UP000265520">
    <property type="component" value="Unassembled WGS sequence"/>
</dbReference>
<comment type="caution">
    <text evidence="2">The sequence shown here is derived from an EMBL/GenBank/DDBJ whole genome shotgun (WGS) entry which is preliminary data.</text>
</comment>
<keyword evidence="3" id="KW-1185">Reference proteome</keyword>
<sequence length="84" mass="9445">DDAHEEGHSGDDGDDIVHKMEEEEMKREGDGGPSKVRRPVWINPYEGKLESKEFPGGGGGSGQTSRYCLNMERRILLYVYTMTI</sequence>
<dbReference type="EMBL" id="LXQA010617845">
    <property type="protein sequence ID" value="MCI62383.1"/>
    <property type="molecule type" value="Genomic_DNA"/>
</dbReference>